<evidence type="ECO:0000313" key="4">
    <source>
        <dbReference type="Proteomes" id="UP000184088"/>
    </source>
</evidence>
<gene>
    <name evidence="3" type="ORF">SAMN02746089_02275</name>
</gene>
<keyword evidence="2" id="KW-0175">Coiled coil</keyword>
<dbReference type="InterPro" id="IPR010273">
    <property type="entry name" value="DUF881"/>
</dbReference>
<dbReference type="Proteomes" id="UP000184088">
    <property type="component" value="Unassembled WGS sequence"/>
</dbReference>
<reference evidence="3 4" key="1">
    <citation type="submission" date="2016-11" db="EMBL/GenBank/DDBJ databases">
        <authorList>
            <person name="Jaros S."/>
            <person name="Januszkiewicz K."/>
            <person name="Wedrychowicz H."/>
        </authorList>
    </citation>
    <scope>NUCLEOTIDE SEQUENCE [LARGE SCALE GENOMIC DNA]</scope>
    <source>
        <strain evidence="3 4">DSM 17918</strain>
    </source>
</reference>
<dbReference type="Gene3D" id="3.30.70.1880">
    <property type="entry name" value="Protein of unknown function DUF881"/>
    <property type="match status" value="1"/>
</dbReference>
<protein>
    <submittedName>
        <fullName evidence="3">Uncharacterized conserved protein YlxW, UPF0749 family</fullName>
    </submittedName>
</protein>
<proteinExistence type="inferred from homology"/>
<dbReference type="EMBL" id="FQVH01000033">
    <property type="protein sequence ID" value="SHF62785.1"/>
    <property type="molecule type" value="Genomic_DNA"/>
</dbReference>
<dbReference type="OrthoDB" id="9776196at2"/>
<organism evidence="3 4">
    <name type="scientific">Caldanaerobius fijiensis DSM 17918</name>
    <dbReference type="NCBI Taxonomy" id="1121256"/>
    <lineage>
        <taxon>Bacteria</taxon>
        <taxon>Bacillati</taxon>
        <taxon>Bacillota</taxon>
        <taxon>Clostridia</taxon>
        <taxon>Thermoanaerobacterales</taxon>
        <taxon>Thermoanaerobacteraceae</taxon>
        <taxon>Caldanaerobius</taxon>
    </lineage>
</organism>
<dbReference type="PANTHER" id="PTHR37313:SF2">
    <property type="entry name" value="UPF0749 PROTEIN YLXX"/>
    <property type="match status" value="1"/>
</dbReference>
<dbReference type="AlphaFoldDB" id="A0A1M5D7E3"/>
<feature type="coiled-coil region" evidence="2">
    <location>
        <begin position="44"/>
        <end position="78"/>
    </location>
</feature>
<evidence type="ECO:0000256" key="2">
    <source>
        <dbReference type="SAM" id="Coils"/>
    </source>
</evidence>
<accession>A0A1M5D7E3</accession>
<comment type="similarity">
    <text evidence="1">Belongs to the UPF0749 family.</text>
</comment>
<evidence type="ECO:0000256" key="1">
    <source>
        <dbReference type="ARBA" id="ARBA00009108"/>
    </source>
</evidence>
<dbReference type="RefSeq" id="WP_073345453.1">
    <property type="nucleotide sequence ID" value="NZ_FQVH01000033.1"/>
</dbReference>
<dbReference type="Pfam" id="PF05949">
    <property type="entry name" value="DUF881"/>
    <property type="match status" value="1"/>
</dbReference>
<sequence length="232" mass="26175">MKNKFMSTVLYLMIISIAFLSGLYTKGLMAYTHTKSENINNNRQQLMENVLNREKNLYKSYEAEINQLRSEIESLKNNKIVDNGLEQEYKRAKELAGMTEVRGKGIIIYISDKNAEAQISADNLLEYLNIIKYAGAKAISINNQRIVATTGIYQAGPNMLVNKVPINSIGDYDYVIKAIGDPDQLYSFARVTNGLYDYLASLKINVKIEKSDDIIIPAYNGSTIIKYSKSID</sequence>
<dbReference type="PANTHER" id="PTHR37313">
    <property type="entry name" value="UPF0749 PROTEIN RV1825"/>
    <property type="match status" value="1"/>
</dbReference>
<dbReference type="STRING" id="1121256.SAMN02746089_02275"/>
<evidence type="ECO:0000313" key="3">
    <source>
        <dbReference type="EMBL" id="SHF62785.1"/>
    </source>
</evidence>
<name>A0A1M5D7E3_9THEO</name>
<keyword evidence="4" id="KW-1185">Reference proteome</keyword>